<feature type="domain" description="AAA+ ATPase" evidence="1">
    <location>
        <begin position="182"/>
        <end position="307"/>
    </location>
</feature>
<accession>A0A1I1BBV9</accession>
<dbReference type="STRING" id="84698.SAMN04488528_10833"/>
<dbReference type="SUPFAM" id="SSF52540">
    <property type="entry name" value="P-loop containing nucleoside triphosphate hydrolases"/>
    <property type="match status" value="1"/>
</dbReference>
<sequence length="328" mass="38634">MIKRYQEQILKLYENIRKIEASSLKTRRKEIEEQYPEIINLERKIGKLSVELAMISFKDINNKEAEFKRIRKAITDLRVMKAELLVSHGFSPDYLDLHYRCTKCKDTGFIVTKKCSCFKQKLVNFYYKDSRLSDVLKYENFSNFDLSIFKSYLVGKEKYSPRKNMENIRTKSVAYVDNFKFSNENILFYGTSGTGKTFLTHCIAKELLDKGFLVVYRTAEELISDLRTIRYNNEPSLEDLIYNCDLLIIDDLGSENINDFSKIELFNLLNKKLLIKKRMLISTNLTLEQLLQTYSERITSRLLGNFDISKFYGEDIRIQNNLKKIQST</sequence>
<evidence type="ECO:0000259" key="1">
    <source>
        <dbReference type="SMART" id="SM00382"/>
    </source>
</evidence>
<dbReference type="PANTHER" id="PTHR30050:SF4">
    <property type="entry name" value="ATP-BINDING PROTEIN RV3427C IN INSERTION SEQUENCE-RELATED"/>
    <property type="match status" value="1"/>
</dbReference>
<dbReference type="GO" id="GO:0005524">
    <property type="term" value="F:ATP binding"/>
    <property type="evidence" value="ECO:0007669"/>
    <property type="project" value="InterPro"/>
</dbReference>
<proteinExistence type="predicted"/>
<dbReference type="EMBL" id="FOKI01000083">
    <property type="protein sequence ID" value="SFB47116.1"/>
    <property type="molecule type" value="Genomic_DNA"/>
</dbReference>
<name>A0A1I1BBV9_9CLOT</name>
<dbReference type="OrthoDB" id="9776217at2"/>
<dbReference type="RefSeq" id="WP_090043321.1">
    <property type="nucleotide sequence ID" value="NZ_FOKI01000083.1"/>
</dbReference>
<dbReference type="Proteomes" id="UP000198619">
    <property type="component" value="Unassembled WGS sequence"/>
</dbReference>
<dbReference type="SMART" id="SM00382">
    <property type="entry name" value="AAA"/>
    <property type="match status" value="1"/>
</dbReference>
<reference evidence="2 3" key="1">
    <citation type="submission" date="2016-10" db="EMBL/GenBank/DDBJ databases">
        <authorList>
            <person name="de Groot N.N."/>
        </authorList>
    </citation>
    <scope>NUCLEOTIDE SEQUENCE [LARGE SCALE GENOMIC DNA]</scope>
    <source>
        <strain evidence="2 3">DSM 12271</strain>
    </source>
</reference>
<dbReference type="Gene3D" id="3.40.50.300">
    <property type="entry name" value="P-loop containing nucleotide triphosphate hydrolases"/>
    <property type="match status" value="1"/>
</dbReference>
<dbReference type="CDD" id="cd00009">
    <property type="entry name" value="AAA"/>
    <property type="match status" value="1"/>
</dbReference>
<dbReference type="AlphaFoldDB" id="A0A1I1BBV9"/>
<dbReference type="InterPro" id="IPR002611">
    <property type="entry name" value="IstB_ATP-bd"/>
</dbReference>
<dbReference type="InterPro" id="IPR003593">
    <property type="entry name" value="AAA+_ATPase"/>
</dbReference>
<dbReference type="PANTHER" id="PTHR30050">
    <property type="entry name" value="CHROMOSOMAL REPLICATION INITIATOR PROTEIN DNAA"/>
    <property type="match status" value="1"/>
</dbReference>
<dbReference type="InterPro" id="IPR027417">
    <property type="entry name" value="P-loop_NTPase"/>
</dbReference>
<gene>
    <name evidence="2" type="ORF">SAMN04488528_10833</name>
</gene>
<evidence type="ECO:0000313" key="3">
    <source>
        <dbReference type="Proteomes" id="UP000198619"/>
    </source>
</evidence>
<dbReference type="Pfam" id="PF01695">
    <property type="entry name" value="IstB_IS21"/>
    <property type="match status" value="1"/>
</dbReference>
<keyword evidence="3" id="KW-1185">Reference proteome</keyword>
<dbReference type="GO" id="GO:0006260">
    <property type="term" value="P:DNA replication"/>
    <property type="evidence" value="ECO:0007669"/>
    <property type="project" value="TreeGrafter"/>
</dbReference>
<protein>
    <submittedName>
        <fullName evidence="2">DNA replication protein DnaC</fullName>
    </submittedName>
</protein>
<dbReference type="NCBIfam" id="NF005304">
    <property type="entry name" value="PRK06835.1"/>
    <property type="match status" value="1"/>
</dbReference>
<organism evidence="2 3">
    <name type="scientific">Clostridium frigidicarnis</name>
    <dbReference type="NCBI Taxonomy" id="84698"/>
    <lineage>
        <taxon>Bacteria</taxon>
        <taxon>Bacillati</taxon>
        <taxon>Bacillota</taxon>
        <taxon>Clostridia</taxon>
        <taxon>Eubacteriales</taxon>
        <taxon>Clostridiaceae</taxon>
        <taxon>Clostridium</taxon>
    </lineage>
</organism>
<evidence type="ECO:0000313" key="2">
    <source>
        <dbReference type="EMBL" id="SFB47116.1"/>
    </source>
</evidence>